<evidence type="ECO:0000256" key="1">
    <source>
        <dbReference type="ARBA" id="ARBA00004196"/>
    </source>
</evidence>
<evidence type="ECO:0000313" key="7">
    <source>
        <dbReference type="EMBL" id="UXP31703.1"/>
    </source>
</evidence>
<sequence>MILKRTLLPFILIFSLQAFAQQESYKIELEIKGYEDSVAYLGYHFGTKKYLQDTSLIAKGGKVTFDGNKVLKPGVYFLYSPKFYMEFVVDEQNFSISTQMDDNYGAMIVKNSKSNEQFRDFQQLMIAHQQHVREMTQILDSTSTKADSAVVLQQLGEINLKNEQARDSMEVAYQGSFVAELLFLMNLKPDFHFEGDSLSVEQRREQYYQYKHNYFGELNFNSEGLLRTPIFDAKINEYLDKVTIQNPDSVIASVDFLLQKSEKNEELYRYLLVTFFQKYQNHKIMGMDKVFVHLANQYYLKGKAPWADEAMLKELKDEMVFHQDNQIGNKAPQIYFQDTLGVTQNLYAIKDDYVILYFYSPTCGHCKKKTPVLKQVYDELDGKAEVVAVCTDTDAAKWKEFIKELDLDWLNYADLGHRSNFRVQYNVRSTPVLYILDKDKQIIAKKLDVEQVKGFIEEQIRRESAKDLTN</sequence>
<dbReference type="InterPro" id="IPR050553">
    <property type="entry name" value="Thioredoxin_ResA/DsbE_sf"/>
</dbReference>
<reference evidence="7" key="1">
    <citation type="submission" date="2022-09" db="EMBL/GenBank/DDBJ databases">
        <title>Comparative genomics and taxonomic characterization of three novel marine species of genus Reichenbachiella exhibiting antioxidant and polysaccharide degradation activities.</title>
        <authorList>
            <person name="Muhammad N."/>
            <person name="Lee Y.-J."/>
            <person name="Ko J."/>
            <person name="Kim S.-G."/>
        </authorList>
    </citation>
    <scope>NUCLEOTIDE SEQUENCE</scope>
    <source>
        <strain evidence="7">BKB1-1</strain>
    </source>
</reference>
<protein>
    <submittedName>
        <fullName evidence="7">Thioredoxin-like domain-containing protein</fullName>
    </submittedName>
</protein>
<gene>
    <name evidence="7" type="ORF">N6H18_15240</name>
</gene>
<dbReference type="Pfam" id="PF17127">
    <property type="entry name" value="DUF5106"/>
    <property type="match status" value="1"/>
</dbReference>
<evidence type="ECO:0000256" key="4">
    <source>
        <dbReference type="ARBA" id="ARBA00023284"/>
    </source>
</evidence>
<dbReference type="PANTHER" id="PTHR42852:SF6">
    <property type="entry name" value="THIOL:DISULFIDE INTERCHANGE PROTEIN DSBE"/>
    <property type="match status" value="1"/>
</dbReference>
<evidence type="ECO:0000256" key="2">
    <source>
        <dbReference type="ARBA" id="ARBA00022748"/>
    </source>
</evidence>
<dbReference type="Pfam" id="PF13905">
    <property type="entry name" value="Thioredoxin_8"/>
    <property type="match status" value="1"/>
</dbReference>
<dbReference type="EMBL" id="CP106679">
    <property type="protein sequence ID" value="UXP31703.1"/>
    <property type="molecule type" value="Genomic_DNA"/>
</dbReference>
<proteinExistence type="predicted"/>
<organism evidence="7 8">
    <name type="scientific">Reichenbachiella agarivorans</name>
    <dbReference type="NCBI Taxonomy" id="2979464"/>
    <lineage>
        <taxon>Bacteria</taxon>
        <taxon>Pseudomonadati</taxon>
        <taxon>Bacteroidota</taxon>
        <taxon>Cytophagia</taxon>
        <taxon>Cytophagales</taxon>
        <taxon>Reichenbachiellaceae</taxon>
        <taxon>Reichenbachiella</taxon>
    </lineage>
</organism>
<keyword evidence="2" id="KW-0201">Cytochrome c-type biogenesis</keyword>
<dbReference type="CDD" id="cd02966">
    <property type="entry name" value="TlpA_like_family"/>
    <property type="match status" value="1"/>
</dbReference>
<dbReference type="Gene3D" id="3.40.30.10">
    <property type="entry name" value="Glutaredoxin"/>
    <property type="match status" value="1"/>
</dbReference>
<dbReference type="PANTHER" id="PTHR42852">
    <property type="entry name" value="THIOL:DISULFIDE INTERCHANGE PROTEIN DSBE"/>
    <property type="match status" value="1"/>
</dbReference>
<dbReference type="SUPFAM" id="SSF52833">
    <property type="entry name" value="Thioredoxin-like"/>
    <property type="match status" value="1"/>
</dbReference>
<dbReference type="Proteomes" id="UP001065174">
    <property type="component" value="Chromosome"/>
</dbReference>
<keyword evidence="5" id="KW-0732">Signal</keyword>
<feature type="domain" description="Thioredoxin" evidence="6">
    <location>
        <begin position="325"/>
        <end position="470"/>
    </location>
</feature>
<dbReference type="InterPro" id="IPR012336">
    <property type="entry name" value="Thioredoxin-like_fold"/>
</dbReference>
<dbReference type="InterPro" id="IPR025380">
    <property type="entry name" value="DUF4369"/>
</dbReference>
<evidence type="ECO:0000256" key="5">
    <source>
        <dbReference type="SAM" id="SignalP"/>
    </source>
</evidence>
<feature type="chain" id="PRO_5046015133" evidence="5">
    <location>
        <begin position="21"/>
        <end position="470"/>
    </location>
</feature>
<dbReference type="RefSeq" id="WP_262309142.1">
    <property type="nucleotide sequence ID" value="NZ_CP106679.1"/>
</dbReference>
<accession>A0ABY6CQI5</accession>
<name>A0ABY6CQI5_9BACT</name>
<evidence type="ECO:0000259" key="6">
    <source>
        <dbReference type="PROSITE" id="PS51352"/>
    </source>
</evidence>
<dbReference type="InterPro" id="IPR033395">
    <property type="entry name" value="DUF5106"/>
</dbReference>
<keyword evidence="8" id="KW-1185">Reference proteome</keyword>
<feature type="signal peptide" evidence="5">
    <location>
        <begin position="1"/>
        <end position="20"/>
    </location>
</feature>
<dbReference type="PROSITE" id="PS00194">
    <property type="entry name" value="THIOREDOXIN_1"/>
    <property type="match status" value="1"/>
</dbReference>
<keyword evidence="3" id="KW-1015">Disulfide bond</keyword>
<dbReference type="InterPro" id="IPR017937">
    <property type="entry name" value="Thioredoxin_CS"/>
</dbReference>
<dbReference type="Pfam" id="PF14289">
    <property type="entry name" value="DUF4369"/>
    <property type="match status" value="1"/>
</dbReference>
<dbReference type="PROSITE" id="PS51352">
    <property type="entry name" value="THIOREDOXIN_2"/>
    <property type="match status" value="1"/>
</dbReference>
<dbReference type="InterPro" id="IPR013766">
    <property type="entry name" value="Thioredoxin_domain"/>
</dbReference>
<dbReference type="InterPro" id="IPR036249">
    <property type="entry name" value="Thioredoxin-like_sf"/>
</dbReference>
<keyword evidence="4" id="KW-0676">Redox-active center</keyword>
<evidence type="ECO:0000313" key="8">
    <source>
        <dbReference type="Proteomes" id="UP001065174"/>
    </source>
</evidence>
<evidence type="ECO:0000256" key="3">
    <source>
        <dbReference type="ARBA" id="ARBA00023157"/>
    </source>
</evidence>
<comment type="subcellular location">
    <subcellularLocation>
        <location evidence="1">Cell envelope</location>
    </subcellularLocation>
</comment>